<reference evidence="3 4" key="1">
    <citation type="submission" date="2017-03" db="EMBL/GenBank/DDBJ databases">
        <title>Draft Genome sequence of Marispirochaeta sp. strain JC444.</title>
        <authorList>
            <person name="Shivani Y."/>
            <person name="Subhash Y."/>
            <person name="Sasikala C."/>
            <person name="Ramana C."/>
        </authorList>
    </citation>
    <scope>NUCLEOTIDE SEQUENCE [LARGE SCALE GENOMIC DNA]</scope>
    <source>
        <strain evidence="3 4">JC444</strain>
    </source>
</reference>
<dbReference type="Gene3D" id="1.10.1530.10">
    <property type="match status" value="1"/>
</dbReference>
<dbReference type="PANTHER" id="PTHR11091">
    <property type="entry name" value="OXIDOREDUCTASE-RELATED"/>
    <property type="match status" value="1"/>
</dbReference>
<dbReference type="PANTHER" id="PTHR11091:SF0">
    <property type="entry name" value="MALATE DEHYDROGENASE"/>
    <property type="match status" value="1"/>
</dbReference>
<dbReference type="AlphaFoldDB" id="A0A1Y1S2D7"/>
<dbReference type="InterPro" id="IPR036111">
    <property type="entry name" value="Mal/L-sulfo/L-lacto_DH-like_sf"/>
</dbReference>
<evidence type="ECO:0000313" key="4">
    <source>
        <dbReference type="Proteomes" id="UP000192343"/>
    </source>
</evidence>
<gene>
    <name evidence="3" type="ORF">B4O97_02820</name>
</gene>
<comment type="similarity">
    <text evidence="1">Belongs to the LDH2/MDH2 oxidoreductase family.</text>
</comment>
<name>A0A1Y1S2D7_9SPIO</name>
<evidence type="ECO:0000313" key="3">
    <source>
        <dbReference type="EMBL" id="ORC37947.1"/>
    </source>
</evidence>
<dbReference type="InterPro" id="IPR043144">
    <property type="entry name" value="Mal/L-sulf/L-lact_DH-like_ah"/>
</dbReference>
<dbReference type="STRING" id="1963862.B4O97_02820"/>
<keyword evidence="2" id="KW-0560">Oxidoreductase</keyword>
<protein>
    <recommendedName>
        <fullName evidence="5">Ureidoglycolate dehydrogenase</fullName>
    </recommendedName>
</protein>
<comment type="caution">
    <text evidence="3">The sequence shown here is derived from an EMBL/GenBank/DDBJ whole genome shotgun (WGS) entry which is preliminary data.</text>
</comment>
<dbReference type="Pfam" id="PF02615">
    <property type="entry name" value="Ldh_2"/>
    <property type="match status" value="1"/>
</dbReference>
<organism evidence="3 4">
    <name type="scientific">Marispirochaeta aestuarii</name>
    <dbReference type="NCBI Taxonomy" id="1963862"/>
    <lineage>
        <taxon>Bacteria</taxon>
        <taxon>Pseudomonadati</taxon>
        <taxon>Spirochaetota</taxon>
        <taxon>Spirochaetia</taxon>
        <taxon>Spirochaetales</taxon>
        <taxon>Spirochaetaceae</taxon>
        <taxon>Marispirochaeta</taxon>
    </lineage>
</organism>
<dbReference type="Proteomes" id="UP000192343">
    <property type="component" value="Unassembled WGS sequence"/>
</dbReference>
<dbReference type="OrthoDB" id="9769447at2"/>
<dbReference type="EMBL" id="MWQY01000002">
    <property type="protein sequence ID" value="ORC37947.1"/>
    <property type="molecule type" value="Genomic_DNA"/>
</dbReference>
<evidence type="ECO:0008006" key="5">
    <source>
        <dbReference type="Google" id="ProtNLM"/>
    </source>
</evidence>
<dbReference type="InterPro" id="IPR043143">
    <property type="entry name" value="Mal/L-sulf/L-lact_DH-like_NADP"/>
</dbReference>
<dbReference type="SUPFAM" id="SSF89733">
    <property type="entry name" value="L-sulfolactate dehydrogenase-like"/>
    <property type="match status" value="1"/>
</dbReference>
<dbReference type="InterPro" id="IPR003767">
    <property type="entry name" value="Malate/L-lactate_DH-like"/>
</dbReference>
<dbReference type="Gene3D" id="3.30.1370.60">
    <property type="entry name" value="Hypothetical oxidoreductase yiak, domain 2"/>
    <property type="match status" value="1"/>
</dbReference>
<proteinExistence type="inferred from homology"/>
<keyword evidence="4" id="KW-1185">Reference proteome</keyword>
<sequence>MEVCMVSINEDELKKLVVQRLLEVDIPRKDAEVIADVLVFADLRGVHSHGVLRVEHYVNRIKSGGMNRNPELRVEMLKPSIGLVDAQGGAGHVTTRFACAEAIKLAGTEGICMMGIRNNSHCGALAYYVQMALNAGMAAMVMVNTDACVVPFGGRQAFFGTNPFAFGFPGKKESILLDMATSEVAFGKIFYAREKEQPIPAGWAVDSRGNPTTDPNAAKSLFPFGGAKGYGINIMVEALTGLMIGGVFGPHLTKMYGDMDKSRDLSNFILVIDPAVFGGDAYLETTQRMIDELHSQAPAEGFSRVMIPGEIENQTMQKSRREGISIPQGVYEYLAG</sequence>
<dbReference type="GO" id="GO:0016491">
    <property type="term" value="F:oxidoreductase activity"/>
    <property type="evidence" value="ECO:0007669"/>
    <property type="project" value="UniProtKB-KW"/>
</dbReference>
<accession>A0A1Y1S2D7</accession>
<evidence type="ECO:0000256" key="1">
    <source>
        <dbReference type="ARBA" id="ARBA00006056"/>
    </source>
</evidence>
<evidence type="ECO:0000256" key="2">
    <source>
        <dbReference type="ARBA" id="ARBA00023002"/>
    </source>
</evidence>